<reference evidence="4" key="1">
    <citation type="submission" date="2022-12" db="EMBL/GenBank/DDBJ databases">
        <authorList>
            <person name="Petersen C."/>
        </authorList>
    </citation>
    <scope>NUCLEOTIDE SEQUENCE</scope>
    <source>
        <strain evidence="4">IBT 35673</strain>
    </source>
</reference>
<dbReference type="PANTHER" id="PTHR10039:SF15">
    <property type="entry name" value="NACHT DOMAIN-CONTAINING PROTEIN"/>
    <property type="match status" value="1"/>
</dbReference>
<dbReference type="PROSITE" id="PS50088">
    <property type="entry name" value="ANK_REPEAT"/>
    <property type="match status" value="4"/>
</dbReference>
<proteinExistence type="predicted"/>
<evidence type="ECO:0000313" key="5">
    <source>
        <dbReference type="Proteomes" id="UP001147695"/>
    </source>
</evidence>
<evidence type="ECO:0000313" key="4">
    <source>
        <dbReference type="EMBL" id="KAJ5322345.1"/>
    </source>
</evidence>
<dbReference type="InterPro" id="IPR007111">
    <property type="entry name" value="NACHT_NTPase"/>
</dbReference>
<dbReference type="SUPFAM" id="SSF52540">
    <property type="entry name" value="P-loop containing nucleoside triphosphate hydrolases"/>
    <property type="match status" value="1"/>
</dbReference>
<dbReference type="PANTHER" id="PTHR10039">
    <property type="entry name" value="AMELOGENIN"/>
    <property type="match status" value="1"/>
</dbReference>
<accession>A0A9W9Q0N9</accession>
<dbReference type="InterPro" id="IPR027417">
    <property type="entry name" value="P-loop_NTPase"/>
</dbReference>
<dbReference type="Pfam" id="PF00023">
    <property type="entry name" value="Ank"/>
    <property type="match status" value="1"/>
</dbReference>
<feature type="repeat" description="ANK" evidence="2">
    <location>
        <begin position="1024"/>
        <end position="1056"/>
    </location>
</feature>
<dbReference type="SUPFAM" id="SSF48403">
    <property type="entry name" value="Ankyrin repeat"/>
    <property type="match status" value="1"/>
</dbReference>
<keyword evidence="1" id="KW-0677">Repeat</keyword>
<dbReference type="Gene3D" id="3.40.50.300">
    <property type="entry name" value="P-loop containing nucleotide triphosphate hydrolases"/>
    <property type="match status" value="1"/>
</dbReference>
<dbReference type="InterPro" id="IPR056884">
    <property type="entry name" value="NPHP3-like_N"/>
</dbReference>
<dbReference type="PRINTS" id="PR01415">
    <property type="entry name" value="ANKYRIN"/>
</dbReference>
<dbReference type="InterPro" id="IPR036770">
    <property type="entry name" value="Ankyrin_rpt-contain_sf"/>
</dbReference>
<dbReference type="Pfam" id="PF12796">
    <property type="entry name" value="Ank_2"/>
    <property type="match status" value="1"/>
</dbReference>
<name>A0A9W9Q0N9_PENBR</name>
<feature type="repeat" description="ANK" evidence="2">
    <location>
        <begin position="742"/>
        <end position="774"/>
    </location>
</feature>
<dbReference type="Pfam" id="PF24883">
    <property type="entry name" value="NPHP3_N"/>
    <property type="match status" value="1"/>
</dbReference>
<dbReference type="Proteomes" id="UP001147695">
    <property type="component" value="Unassembled WGS sequence"/>
</dbReference>
<dbReference type="InterPro" id="IPR002110">
    <property type="entry name" value="Ankyrin_rpt"/>
</dbReference>
<organism evidence="4 5">
    <name type="scientific">Penicillium brevicompactum</name>
    <dbReference type="NCBI Taxonomy" id="5074"/>
    <lineage>
        <taxon>Eukaryota</taxon>
        <taxon>Fungi</taxon>
        <taxon>Dikarya</taxon>
        <taxon>Ascomycota</taxon>
        <taxon>Pezizomycotina</taxon>
        <taxon>Eurotiomycetes</taxon>
        <taxon>Eurotiomycetidae</taxon>
        <taxon>Eurotiales</taxon>
        <taxon>Aspergillaceae</taxon>
        <taxon>Penicillium</taxon>
    </lineage>
</organism>
<dbReference type="EMBL" id="JAPZBQ010000006">
    <property type="protein sequence ID" value="KAJ5322345.1"/>
    <property type="molecule type" value="Genomic_DNA"/>
</dbReference>
<dbReference type="SMART" id="SM00248">
    <property type="entry name" value="ANK"/>
    <property type="match status" value="9"/>
</dbReference>
<dbReference type="InterPro" id="IPR054471">
    <property type="entry name" value="GPIID_WHD"/>
</dbReference>
<dbReference type="Gene3D" id="1.25.40.20">
    <property type="entry name" value="Ankyrin repeat-containing domain"/>
    <property type="match status" value="2"/>
</dbReference>
<evidence type="ECO:0000259" key="3">
    <source>
        <dbReference type="PROSITE" id="PS50837"/>
    </source>
</evidence>
<reference evidence="4" key="2">
    <citation type="journal article" date="2023" name="IMA Fungus">
        <title>Comparative genomic study of the Penicillium genus elucidates a diverse pangenome and 15 lateral gene transfer events.</title>
        <authorList>
            <person name="Petersen C."/>
            <person name="Sorensen T."/>
            <person name="Nielsen M.R."/>
            <person name="Sondergaard T.E."/>
            <person name="Sorensen J.L."/>
            <person name="Fitzpatrick D.A."/>
            <person name="Frisvad J.C."/>
            <person name="Nielsen K.L."/>
        </authorList>
    </citation>
    <scope>NUCLEOTIDE SEQUENCE</scope>
    <source>
        <strain evidence="4">IBT 35673</strain>
    </source>
</reference>
<comment type="caution">
    <text evidence="4">The sequence shown here is derived from an EMBL/GenBank/DDBJ whole genome shotgun (WGS) entry which is preliminary data.</text>
</comment>
<dbReference type="Pfam" id="PF22939">
    <property type="entry name" value="WHD_GPIID"/>
    <property type="match status" value="1"/>
</dbReference>
<feature type="repeat" description="ANK" evidence="2">
    <location>
        <begin position="955"/>
        <end position="987"/>
    </location>
</feature>
<sequence length="1333" mass="149947">MYSDSEPKFQYLVEVTVGLVFLGCPFKGSKIQEMASVVTNFLQLAGSDSGIIRDLRYGDPILLDKINGFQRLLERNTIPFCAFIERKETDYGKKIGLTGIWKELVVDEESAGALGPHKFHLNTDHFKINKFSGPLDRSFLTVSSQINEMFTNWKPLVESRKAGSNRPGAQRKIMETKERHEKIVKFLAKFDFSARYRDVFSARHKKTGHWFLETETFQAWVAKEGQSLWCPGIPGAGKTVLLAVAVNYLQETYFKSDEVVLFAFCDYKDQANQSAENIILSLWRQLMQRRVLGELECEYFETTYLKRGVFPTTDALVKLFSDEISKYSRVFILLDALDELRTESRDSLQYLLRQLPKRMNLLVTSRVPKETTVEFRNVPQLEIRARDKDITDYINGRLESVSKLRSKVEHNPKLKEEIRSTITKKADGMFLLVKLHLNSLASKHTVKEIRTDLKNLPEGENAISDTYEGAFSRISDQTREDRELGEKIILWISHAQRPLTMKDLQCILTLQEGDTELDFHDLIPEELLVSTCAGLVTVESMSGRIQFVHSTAQEFVDSVKSTRFPGADLTIANSCIQYLSLSEFCRETKEIHTTSFTSTVSHYPFLEYAALFWGVHARHAGNSSTRGSIEKSVRRFFNLRLQSAFAVRTLLCSVAGIDGAEMGDSLARNDRSVKLINILAYFGLDFIVADLISSRSEVLVESFDEFVGNVLHWAALGQHEPTLRFLLGQTSADNILNQRGYSQFTPLHLALVYRRDRSAEIILDYGPDVKVTAHFEHTPLLIASLTGNSNIIPKLLAADKELKTLLMQGHGSTTPFRAAAMWGHKDVMVVLLQALDGCEISDDLHELRDDFWRNPMHQAAEGGHFGICEVLLQSKYGEKFATSEDGSSRIPMELALLQGHVEVTELFLNWNDQALLASEPGTVAGALTMAAHFGQPMIADMLLARHPEACATDFRNYTPLHHAAYSGSVDTVKVILGYPAGASTLEARDKSGRTPLVGAADRGQAEIVEYLIQNGADINSKDDSEKTALHVSCEGDLDQVVKILLRSGSGIDIEAKNSEGETALAVAIEWQATEAIKLLVAVGAKVPDGVPLSDSTDTADCYSPAEPLDQLRAYFYLKKASGDKLPQFLISNILDLAEYWLVDKTQRYEPKLATNFDNGTLVYLRSRPIQGNLHHPVRRIEYEVISHDQGFSNDFHVHGTYECSHTWFDASRECSPGPFQGSASRILGPIIMRNVHASRDWHTHRITWCCLTGAQTVHVRTDDNTNEQIEEIVTTVHSDHRHPRPEPVKWMTEINPGERFLMTAMAQFPGWVNYVQRAKVVVYTSFIKSSGLY</sequence>
<evidence type="ECO:0000256" key="2">
    <source>
        <dbReference type="PROSITE-ProRule" id="PRU00023"/>
    </source>
</evidence>
<dbReference type="PROSITE" id="PS50837">
    <property type="entry name" value="NACHT"/>
    <property type="match status" value="1"/>
</dbReference>
<gene>
    <name evidence="4" type="ORF">N7452_010634</name>
</gene>
<feature type="domain" description="NACHT" evidence="3">
    <location>
        <begin position="226"/>
        <end position="366"/>
    </location>
</feature>
<protein>
    <recommendedName>
        <fullName evidence="3">NACHT domain-containing protein</fullName>
    </recommendedName>
</protein>
<evidence type="ECO:0000256" key="1">
    <source>
        <dbReference type="ARBA" id="ARBA00022737"/>
    </source>
</evidence>
<dbReference type="PROSITE" id="PS50297">
    <property type="entry name" value="ANK_REP_REGION"/>
    <property type="match status" value="2"/>
</dbReference>
<keyword evidence="2" id="KW-0040">ANK repeat</keyword>
<feature type="repeat" description="ANK" evidence="2">
    <location>
        <begin position="991"/>
        <end position="1023"/>
    </location>
</feature>